<dbReference type="AlphaFoldDB" id="A0A0F9IE80"/>
<feature type="transmembrane region" description="Helical" evidence="1">
    <location>
        <begin position="12"/>
        <end position="30"/>
    </location>
</feature>
<keyword evidence="1" id="KW-0472">Membrane</keyword>
<evidence type="ECO:0000256" key="1">
    <source>
        <dbReference type="SAM" id="Phobius"/>
    </source>
</evidence>
<protein>
    <submittedName>
        <fullName evidence="2">Uncharacterized protein</fullName>
    </submittedName>
</protein>
<sequence length="61" mass="6673">VSQWWQGDVAAFGGAVIGFIAGFGLVKYHALRNRDNMDLQPVVLPKRHLSSNIGIEIVNPV</sequence>
<evidence type="ECO:0000313" key="2">
    <source>
        <dbReference type="EMBL" id="KKL92120.1"/>
    </source>
</evidence>
<organism evidence="2">
    <name type="scientific">marine sediment metagenome</name>
    <dbReference type="NCBI Taxonomy" id="412755"/>
    <lineage>
        <taxon>unclassified sequences</taxon>
        <taxon>metagenomes</taxon>
        <taxon>ecological metagenomes</taxon>
    </lineage>
</organism>
<proteinExistence type="predicted"/>
<keyword evidence="1" id="KW-0812">Transmembrane</keyword>
<dbReference type="EMBL" id="LAZR01019551">
    <property type="protein sequence ID" value="KKL92120.1"/>
    <property type="molecule type" value="Genomic_DNA"/>
</dbReference>
<gene>
    <name evidence="2" type="ORF">LCGC14_1887860</name>
</gene>
<reference evidence="2" key="1">
    <citation type="journal article" date="2015" name="Nature">
        <title>Complex archaea that bridge the gap between prokaryotes and eukaryotes.</title>
        <authorList>
            <person name="Spang A."/>
            <person name="Saw J.H."/>
            <person name="Jorgensen S.L."/>
            <person name="Zaremba-Niedzwiedzka K."/>
            <person name="Martijn J."/>
            <person name="Lind A.E."/>
            <person name="van Eijk R."/>
            <person name="Schleper C."/>
            <person name="Guy L."/>
            <person name="Ettema T.J."/>
        </authorList>
    </citation>
    <scope>NUCLEOTIDE SEQUENCE</scope>
</reference>
<accession>A0A0F9IE80</accession>
<name>A0A0F9IE80_9ZZZZ</name>
<keyword evidence="1" id="KW-1133">Transmembrane helix</keyword>
<comment type="caution">
    <text evidence="2">The sequence shown here is derived from an EMBL/GenBank/DDBJ whole genome shotgun (WGS) entry which is preliminary data.</text>
</comment>
<feature type="non-terminal residue" evidence="2">
    <location>
        <position position="1"/>
    </location>
</feature>